<keyword evidence="2" id="KW-0677">Repeat</keyword>
<dbReference type="FunFam" id="1.10.238.10:FF:000003">
    <property type="entry name" value="Calmodulin A"/>
    <property type="match status" value="1"/>
</dbReference>
<dbReference type="GO" id="GO:0005509">
    <property type="term" value="F:calcium ion binding"/>
    <property type="evidence" value="ECO:0007669"/>
    <property type="project" value="InterPro"/>
</dbReference>
<dbReference type="InterPro" id="IPR039647">
    <property type="entry name" value="EF_hand_pair_protein_CML-like"/>
</dbReference>
<proteinExistence type="predicted"/>
<dbReference type="Proteomes" id="UP000283530">
    <property type="component" value="Unassembled WGS sequence"/>
</dbReference>
<evidence type="ECO:0000256" key="2">
    <source>
        <dbReference type="ARBA" id="ARBA00022737"/>
    </source>
</evidence>
<dbReference type="SMART" id="SM00054">
    <property type="entry name" value="EFh"/>
    <property type="match status" value="2"/>
</dbReference>
<dbReference type="CDD" id="cd00051">
    <property type="entry name" value="EFh"/>
    <property type="match status" value="1"/>
</dbReference>
<reference evidence="5 6" key="1">
    <citation type="journal article" date="2019" name="Nat. Plants">
        <title>Stout camphor tree genome fills gaps in understanding of flowering plant genome evolution.</title>
        <authorList>
            <person name="Chaw S.M."/>
            <person name="Liu Y.C."/>
            <person name="Wu Y.W."/>
            <person name="Wang H.Y."/>
            <person name="Lin C.I."/>
            <person name="Wu C.S."/>
            <person name="Ke H.M."/>
            <person name="Chang L.Y."/>
            <person name="Hsu C.Y."/>
            <person name="Yang H.T."/>
            <person name="Sudianto E."/>
            <person name="Hsu M.H."/>
            <person name="Wu K.P."/>
            <person name="Wang L.N."/>
            <person name="Leebens-Mack J.H."/>
            <person name="Tsai I.J."/>
        </authorList>
    </citation>
    <scope>NUCLEOTIDE SEQUENCE [LARGE SCALE GENOMIC DNA]</scope>
    <source>
        <strain evidence="6">cv. Chaw 1501</strain>
        <tissue evidence="5">Young leaves</tissue>
    </source>
</reference>
<feature type="domain" description="EF-hand" evidence="4">
    <location>
        <begin position="133"/>
        <end position="168"/>
    </location>
</feature>
<evidence type="ECO:0000259" key="4">
    <source>
        <dbReference type="PROSITE" id="PS50222"/>
    </source>
</evidence>
<evidence type="ECO:0000313" key="5">
    <source>
        <dbReference type="EMBL" id="RWR84007.1"/>
    </source>
</evidence>
<dbReference type="SUPFAM" id="SSF47473">
    <property type="entry name" value="EF-hand"/>
    <property type="match status" value="1"/>
</dbReference>
<dbReference type="EMBL" id="QPKB01000005">
    <property type="protein sequence ID" value="RWR84007.1"/>
    <property type="molecule type" value="Genomic_DNA"/>
</dbReference>
<protein>
    <submittedName>
        <fullName evidence="5">Putative calcium-binding protein CML45</fullName>
    </submittedName>
</protein>
<organism evidence="5 6">
    <name type="scientific">Cinnamomum micranthum f. kanehirae</name>
    <dbReference type="NCBI Taxonomy" id="337451"/>
    <lineage>
        <taxon>Eukaryota</taxon>
        <taxon>Viridiplantae</taxon>
        <taxon>Streptophyta</taxon>
        <taxon>Embryophyta</taxon>
        <taxon>Tracheophyta</taxon>
        <taxon>Spermatophyta</taxon>
        <taxon>Magnoliopsida</taxon>
        <taxon>Magnoliidae</taxon>
        <taxon>Laurales</taxon>
        <taxon>Lauraceae</taxon>
        <taxon>Cinnamomum</taxon>
    </lineage>
</organism>
<feature type="domain" description="EF-hand" evidence="4">
    <location>
        <begin position="171"/>
        <end position="206"/>
    </location>
</feature>
<gene>
    <name evidence="5" type="ORF">CKAN_01279100</name>
</gene>
<dbReference type="Pfam" id="PF13499">
    <property type="entry name" value="EF-hand_7"/>
    <property type="match status" value="1"/>
</dbReference>
<dbReference type="InterPro" id="IPR002048">
    <property type="entry name" value="EF_hand_dom"/>
</dbReference>
<dbReference type="InterPro" id="IPR018247">
    <property type="entry name" value="EF_Hand_1_Ca_BS"/>
</dbReference>
<sequence>MDKPSPDSLTSSSLADMAGFLFFYRVPNCIIGCQDLYQSFLSFFQHRVNSCILKANFCSETRNPDFEIDERIKTLSVSSEQFCFDEKADMKMRREDVEMVMAKLGFSCDPQGDKLKECMDSDDLSVLFDEKEPSLVELKEAFCVFDENRDGFIDPRELQRALCNLGFREGSNKDACKQMIAAYDKNSDGQIDFNEFVKFMENGFCQTDDRSM</sequence>
<dbReference type="PROSITE" id="PS50222">
    <property type="entry name" value="EF_HAND_2"/>
    <property type="match status" value="2"/>
</dbReference>
<evidence type="ECO:0000313" key="6">
    <source>
        <dbReference type="Proteomes" id="UP000283530"/>
    </source>
</evidence>
<dbReference type="PROSITE" id="PS00018">
    <property type="entry name" value="EF_HAND_1"/>
    <property type="match status" value="2"/>
</dbReference>
<keyword evidence="3" id="KW-0106">Calcium</keyword>
<dbReference type="Gene3D" id="1.10.238.10">
    <property type="entry name" value="EF-hand"/>
    <property type="match status" value="1"/>
</dbReference>
<comment type="caution">
    <text evidence="5">The sequence shown here is derived from an EMBL/GenBank/DDBJ whole genome shotgun (WGS) entry which is preliminary data.</text>
</comment>
<keyword evidence="6" id="KW-1185">Reference proteome</keyword>
<keyword evidence="1" id="KW-0479">Metal-binding</keyword>
<dbReference type="PANTHER" id="PTHR10891">
    <property type="entry name" value="EF-HAND CALCIUM-BINDING DOMAIN CONTAINING PROTEIN"/>
    <property type="match status" value="1"/>
</dbReference>
<evidence type="ECO:0000256" key="3">
    <source>
        <dbReference type="ARBA" id="ARBA00022837"/>
    </source>
</evidence>
<dbReference type="OrthoDB" id="26525at2759"/>
<dbReference type="STRING" id="337451.A0A443NZR8"/>
<name>A0A443NZR8_9MAGN</name>
<evidence type="ECO:0000256" key="1">
    <source>
        <dbReference type="ARBA" id="ARBA00022723"/>
    </source>
</evidence>
<dbReference type="AlphaFoldDB" id="A0A443NZR8"/>
<accession>A0A443NZR8</accession>
<dbReference type="InterPro" id="IPR011992">
    <property type="entry name" value="EF-hand-dom_pair"/>
</dbReference>